<dbReference type="InterPro" id="IPR036249">
    <property type="entry name" value="Thioredoxin-like_sf"/>
</dbReference>
<evidence type="ECO:0000256" key="5">
    <source>
        <dbReference type="ARBA" id="ARBA00022862"/>
    </source>
</evidence>
<comment type="similarity">
    <text evidence="10">Belongs to the peroxiredoxin family. BCP/PrxQ subfamily.</text>
</comment>
<evidence type="ECO:0000256" key="4">
    <source>
        <dbReference type="ARBA" id="ARBA00022559"/>
    </source>
</evidence>
<protein>
    <recommendedName>
        <fullName evidence="3">thioredoxin-dependent peroxiredoxin</fullName>
        <ecNumber evidence="3">1.11.1.24</ecNumber>
    </recommendedName>
    <alternativeName>
        <fullName evidence="9">Thioredoxin peroxidase</fullName>
    </alternativeName>
    <alternativeName>
        <fullName evidence="11">Thioredoxin-dependent peroxiredoxin Bcp</fullName>
    </alternativeName>
</protein>
<keyword evidence="7" id="KW-1015">Disulfide bond</keyword>
<gene>
    <name evidence="15" type="primary">bcp</name>
    <name evidence="15" type="ORF">GCM10011309_06060</name>
</gene>
<evidence type="ECO:0000256" key="3">
    <source>
        <dbReference type="ARBA" id="ARBA00013017"/>
    </source>
</evidence>
<evidence type="ECO:0000256" key="6">
    <source>
        <dbReference type="ARBA" id="ARBA00023002"/>
    </source>
</evidence>
<dbReference type="CDD" id="cd03017">
    <property type="entry name" value="PRX_BCP"/>
    <property type="match status" value="1"/>
</dbReference>
<comment type="function">
    <text evidence="1">Thiol-specific peroxidase that catalyzes the reduction of hydrogen peroxide and organic hydroperoxides to water and alcohols, respectively. Plays a role in cell protection against oxidative stress by detoxifying peroxides and as sensor of hydrogen peroxide-mediated signaling events.</text>
</comment>
<evidence type="ECO:0000256" key="9">
    <source>
        <dbReference type="ARBA" id="ARBA00032824"/>
    </source>
</evidence>
<evidence type="ECO:0000256" key="12">
    <source>
        <dbReference type="ARBA" id="ARBA00049091"/>
    </source>
</evidence>
<sequence length="162" mass="17608">MPTKLTDLKAGQSAPDFSMDVTGMDEPATLSTYSGRYLVLYFYPKDDTPGCTTEALGFTAHKAVFASLNADILGVSRDTIEKHNKFIAKKDLGIALGSDHTGDVTDAYGVWVEKSMYGKTYMGIQRATFLIGPDGTIVEVWPKVRVKGHVEDVLARLQAISA</sequence>
<evidence type="ECO:0000256" key="2">
    <source>
        <dbReference type="ARBA" id="ARBA00011245"/>
    </source>
</evidence>
<comment type="caution">
    <text evidence="15">The sequence shown here is derived from an EMBL/GenBank/DDBJ whole genome shotgun (WGS) entry which is preliminary data.</text>
</comment>
<dbReference type="PANTHER" id="PTHR42801">
    <property type="entry name" value="THIOREDOXIN-DEPENDENT PEROXIDE REDUCTASE"/>
    <property type="match status" value="1"/>
</dbReference>
<dbReference type="EMBL" id="BMYV01000001">
    <property type="protein sequence ID" value="GGX59231.1"/>
    <property type="molecule type" value="Genomic_DNA"/>
</dbReference>
<dbReference type="GO" id="GO:0005737">
    <property type="term" value="C:cytoplasm"/>
    <property type="evidence" value="ECO:0007669"/>
    <property type="project" value="TreeGrafter"/>
</dbReference>
<dbReference type="GO" id="GO:0034599">
    <property type="term" value="P:cellular response to oxidative stress"/>
    <property type="evidence" value="ECO:0007669"/>
    <property type="project" value="TreeGrafter"/>
</dbReference>
<evidence type="ECO:0000256" key="11">
    <source>
        <dbReference type="ARBA" id="ARBA00042639"/>
    </source>
</evidence>
<dbReference type="EC" id="1.11.1.24" evidence="3"/>
<dbReference type="Proteomes" id="UP000600865">
    <property type="component" value="Unassembled WGS sequence"/>
</dbReference>
<dbReference type="InterPro" id="IPR024706">
    <property type="entry name" value="Peroxiredoxin_AhpC-typ"/>
</dbReference>
<dbReference type="PROSITE" id="PS51352">
    <property type="entry name" value="THIOREDOXIN_2"/>
    <property type="match status" value="1"/>
</dbReference>
<dbReference type="PANTHER" id="PTHR42801:SF4">
    <property type="entry name" value="AHPC_TSA FAMILY PROTEIN"/>
    <property type="match status" value="1"/>
</dbReference>
<comment type="catalytic activity">
    <reaction evidence="12">
        <text>a hydroperoxide + [thioredoxin]-dithiol = an alcohol + [thioredoxin]-disulfide + H2O</text>
        <dbReference type="Rhea" id="RHEA:62620"/>
        <dbReference type="Rhea" id="RHEA-COMP:10698"/>
        <dbReference type="Rhea" id="RHEA-COMP:10700"/>
        <dbReference type="ChEBI" id="CHEBI:15377"/>
        <dbReference type="ChEBI" id="CHEBI:29950"/>
        <dbReference type="ChEBI" id="CHEBI:30879"/>
        <dbReference type="ChEBI" id="CHEBI:35924"/>
        <dbReference type="ChEBI" id="CHEBI:50058"/>
        <dbReference type="EC" id="1.11.1.24"/>
    </reaction>
</comment>
<dbReference type="InterPro" id="IPR013766">
    <property type="entry name" value="Thioredoxin_domain"/>
</dbReference>
<dbReference type="GO" id="GO:0008379">
    <property type="term" value="F:thioredoxin peroxidase activity"/>
    <property type="evidence" value="ECO:0007669"/>
    <property type="project" value="TreeGrafter"/>
</dbReference>
<dbReference type="InterPro" id="IPR000866">
    <property type="entry name" value="AhpC/TSA"/>
</dbReference>
<evidence type="ECO:0000313" key="15">
    <source>
        <dbReference type="EMBL" id="GGX59231.1"/>
    </source>
</evidence>
<dbReference type="RefSeq" id="WP_189581104.1">
    <property type="nucleotide sequence ID" value="NZ_BMYV01000001.1"/>
</dbReference>
<dbReference type="GO" id="GO:0045454">
    <property type="term" value="P:cell redox homeostasis"/>
    <property type="evidence" value="ECO:0007669"/>
    <property type="project" value="TreeGrafter"/>
</dbReference>
<dbReference type="InterPro" id="IPR050924">
    <property type="entry name" value="Peroxiredoxin_BCP/PrxQ"/>
</dbReference>
<keyword evidence="16" id="KW-1185">Reference proteome</keyword>
<evidence type="ECO:0000313" key="16">
    <source>
        <dbReference type="Proteomes" id="UP000600865"/>
    </source>
</evidence>
<accession>A0A918NC04</accession>
<name>A0A918NC04_9PROT</name>
<feature type="active site" description="Cysteine sulfenic acid (-SOH) intermediate; for peroxidase activity" evidence="13">
    <location>
        <position position="51"/>
    </location>
</feature>
<comment type="subunit">
    <text evidence="2">Monomer.</text>
</comment>
<keyword evidence="8" id="KW-0676">Redox-active center</keyword>
<evidence type="ECO:0000256" key="7">
    <source>
        <dbReference type="ARBA" id="ARBA00023157"/>
    </source>
</evidence>
<reference evidence="15 16" key="1">
    <citation type="journal article" date="2014" name="Int. J. Syst. Evol. Microbiol.">
        <title>Complete genome sequence of Corynebacterium casei LMG S-19264T (=DSM 44701T), isolated from a smear-ripened cheese.</title>
        <authorList>
            <consortium name="US DOE Joint Genome Institute (JGI-PGF)"/>
            <person name="Walter F."/>
            <person name="Albersmeier A."/>
            <person name="Kalinowski J."/>
            <person name="Ruckert C."/>
        </authorList>
    </citation>
    <scope>NUCLEOTIDE SEQUENCE [LARGE SCALE GENOMIC DNA]</scope>
    <source>
        <strain evidence="15 16">KCTC 23968</strain>
    </source>
</reference>
<evidence type="ECO:0000256" key="10">
    <source>
        <dbReference type="ARBA" id="ARBA00038489"/>
    </source>
</evidence>
<keyword evidence="5" id="KW-0049">Antioxidant</keyword>
<keyword evidence="6" id="KW-0560">Oxidoreductase</keyword>
<feature type="domain" description="Thioredoxin" evidence="14">
    <location>
        <begin position="8"/>
        <end position="162"/>
    </location>
</feature>
<evidence type="ECO:0000256" key="1">
    <source>
        <dbReference type="ARBA" id="ARBA00003330"/>
    </source>
</evidence>
<dbReference type="PIRSF" id="PIRSF000239">
    <property type="entry name" value="AHPC"/>
    <property type="match status" value="1"/>
</dbReference>
<organism evidence="15 16">
    <name type="scientific">Litorimonas cladophorae</name>
    <dbReference type="NCBI Taxonomy" id="1220491"/>
    <lineage>
        <taxon>Bacteria</taxon>
        <taxon>Pseudomonadati</taxon>
        <taxon>Pseudomonadota</taxon>
        <taxon>Alphaproteobacteria</taxon>
        <taxon>Maricaulales</taxon>
        <taxon>Robiginitomaculaceae</taxon>
    </lineage>
</organism>
<evidence type="ECO:0000259" key="14">
    <source>
        <dbReference type="PROSITE" id="PS51352"/>
    </source>
</evidence>
<dbReference type="FunFam" id="3.40.30.10:FF:000007">
    <property type="entry name" value="Thioredoxin-dependent thiol peroxidase"/>
    <property type="match status" value="1"/>
</dbReference>
<keyword evidence="4" id="KW-0575">Peroxidase</keyword>
<dbReference type="Pfam" id="PF00578">
    <property type="entry name" value="AhpC-TSA"/>
    <property type="match status" value="1"/>
</dbReference>
<proteinExistence type="inferred from homology"/>
<dbReference type="AlphaFoldDB" id="A0A918NC04"/>
<evidence type="ECO:0000256" key="8">
    <source>
        <dbReference type="ARBA" id="ARBA00023284"/>
    </source>
</evidence>
<dbReference type="SUPFAM" id="SSF52833">
    <property type="entry name" value="Thioredoxin-like"/>
    <property type="match status" value="1"/>
</dbReference>
<dbReference type="Gene3D" id="3.40.30.10">
    <property type="entry name" value="Glutaredoxin"/>
    <property type="match status" value="1"/>
</dbReference>
<evidence type="ECO:0000256" key="13">
    <source>
        <dbReference type="PIRSR" id="PIRSR000239-1"/>
    </source>
</evidence>